<dbReference type="PANTHER" id="PTHR31262">
    <property type="entry name" value="RIBULOSE BISPHOSPHATE CARBOXYLASE SMALL CHAIN 1, CHLOROPLASTIC"/>
    <property type="match status" value="1"/>
</dbReference>
<dbReference type="SMART" id="SM00961">
    <property type="entry name" value="RuBisCO_small"/>
    <property type="match status" value="1"/>
</dbReference>
<dbReference type="InterPro" id="IPR036385">
    <property type="entry name" value="RuBisCO_ssu_sf"/>
</dbReference>
<dbReference type="Pfam" id="PF00101">
    <property type="entry name" value="RuBisCO_small"/>
    <property type="match status" value="1"/>
</dbReference>
<feature type="domain" description="Ribulose bisphosphate carboxylase small subunit" evidence="5">
    <location>
        <begin position="13"/>
        <end position="110"/>
    </location>
</feature>
<protein>
    <recommendedName>
        <fullName evidence="4">Ribulose bisphosphate carboxylase small subunit</fullName>
        <shortName evidence="4">RuBisCO small subunit</shortName>
    </recommendedName>
</protein>
<gene>
    <name evidence="7" type="primary">rbcS_2</name>
    <name evidence="4" type="synonym">cbbS</name>
    <name evidence="6" type="synonym">rbcS_1</name>
    <name evidence="6" type="ORF">THMIRHAS_02950</name>
    <name evidence="7" type="ORF">THMIRHAS_24430</name>
</gene>
<comment type="subunit">
    <text evidence="3 4">Heterohexadecamer of 8 large and 8 small subunits.</text>
</comment>
<keyword evidence="1 4" id="KW-0113">Calvin cycle</keyword>
<accession>A0A6F8PYM7</accession>
<keyword evidence="8" id="KW-1185">Reference proteome</keyword>
<dbReference type="Gene3D" id="3.30.190.10">
    <property type="entry name" value="Ribulose bisphosphate carboxylase, small subunit"/>
    <property type="match status" value="1"/>
</dbReference>
<dbReference type="InterPro" id="IPR024681">
    <property type="entry name" value="RuBisCO_ssu"/>
</dbReference>
<dbReference type="EMBL" id="AP021889">
    <property type="protein sequence ID" value="BBP44922.1"/>
    <property type="molecule type" value="Genomic_DNA"/>
</dbReference>
<evidence type="ECO:0000313" key="8">
    <source>
        <dbReference type="Proteomes" id="UP000501726"/>
    </source>
</evidence>
<evidence type="ECO:0000313" key="6">
    <source>
        <dbReference type="EMBL" id="BBP44922.1"/>
    </source>
</evidence>
<comment type="function">
    <text evidence="4">RuBisCO catalyzes two reactions: the carboxylation of D-ribulose 1,5-bisphosphate, the primary event in carbon dioxide fixation, as well as the oxidative fragmentation of the pentose substrate. Both reactions occur simultaneously and in competition at the same active site. Although the small subunit is not catalytic it is essential for maximal activity.</text>
</comment>
<evidence type="ECO:0000256" key="1">
    <source>
        <dbReference type="ARBA" id="ARBA00022567"/>
    </source>
</evidence>
<dbReference type="CDD" id="cd03527">
    <property type="entry name" value="RuBisCO_small"/>
    <property type="match status" value="1"/>
</dbReference>
<evidence type="ECO:0000256" key="4">
    <source>
        <dbReference type="HAMAP-Rule" id="MF_00859"/>
    </source>
</evidence>
<comment type="miscellaneous">
    <text evidence="4">The basic functional RuBisCO is composed of a large chain homodimer in a 'head-to-tail' conformation. In form I RuBisCO this homodimer is arranged in a barrel-like tetramer with the small subunits forming a tetrameric 'cap' on each end of the 'barrel'.</text>
</comment>
<dbReference type="HAMAP" id="MF_00859">
    <property type="entry name" value="RuBisCO_S_bact"/>
    <property type="match status" value="1"/>
</dbReference>
<dbReference type="AlphaFoldDB" id="A0A6F8PYM7"/>
<dbReference type="RefSeq" id="WP_173269806.1">
    <property type="nucleotide sequence ID" value="NZ_AP021889.1"/>
</dbReference>
<dbReference type="Proteomes" id="UP000501726">
    <property type="component" value="Chromosome"/>
</dbReference>
<dbReference type="KEGG" id="tse:THMIRHAS_02950"/>
<name>A0A6F8PYM7_9GAMM</name>
<dbReference type="GO" id="GO:0019253">
    <property type="term" value="P:reductive pentose-phosphate cycle"/>
    <property type="evidence" value="ECO:0007669"/>
    <property type="project" value="UniProtKB-UniRule"/>
</dbReference>
<evidence type="ECO:0000256" key="2">
    <source>
        <dbReference type="ARBA" id="ARBA00023300"/>
    </source>
</evidence>
<comment type="similarity">
    <text evidence="4">Belongs to the RuBisCO small chain family.</text>
</comment>
<dbReference type="PANTHER" id="PTHR31262:SF23">
    <property type="entry name" value="RIBULOSE BISPHOSPHATE CARBOXYLASE SMALL SUBUNIT"/>
    <property type="match status" value="1"/>
</dbReference>
<dbReference type="KEGG" id="tse:THMIRHAS_24430"/>
<dbReference type="InterPro" id="IPR000894">
    <property type="entry name" value="RuBisCO_ssu_dom"/>
</dbReference>
<keyword evidence="2 4" id="KW-0120">Carbon dioxide fixation</keyword>
<evidence type="ECO:0000259" key="5">
    <source>
        <dbReference type="SMART" id="SM00961"/>
    </source>
</evidence>
<evidence type="ECO:0000313" key="7">
    <source>
        <dbReference type="EMBL" id="BBP47070.1"/>
    </source>
</evidence>
<dbReference type="EMBL" id="AP021889">
    <property type="protein sequence ID" value="BBP47070.1"/>
    <property type="molecule type" value="Genomic_DNA"/>
</dbReference>
<reference evidence="8" key="1">
    <citation type="submission" date="2019-11" db="EMBL/GenBank/DDBJ databases">
        <title>Isolation and characterization of two novel species in the genus Thiomicrorhabdus.</title>
        <authorList>
            <person name="Mochizuki J."/>
            <person name="Kojima H."/>
            <person name="Fukui M."/>
        </authorList>
    </citation>
    <scope>NUCLEOTIDE SEQUENCE [LARGE SCALE GENOMIC DNA]</scope>
    <source>
        <strain evidence="8">aks77</strain>
    </source>
</reference>
<organism evidence="7 8">
    <name type="scientific">Thiosulfatimonas sediminis</name>
    <dbReference type="NCBI Taxonomy" id="2675054"/>
    <lineage>
        <taxon>Bacteria</taxon>
        <taxon>Pseudomonadati</taxon>
        <taxon>Pseudomonadota</taxon>
        <taxon>Gammaproteobacteria</taxon>
        <taxon>Thiotrichales</taxon>
        <taxon>Piscirickettsiaceae</taxon>
        <taxon>Thiosulfatimonas</taxon>
    </lineage>
</organism>
<dbReference type="GO" id="GO:0016984">
    <property type="term" value="F:ribulose-bisphosphate carboxylase activity"/>
    <property type="evidence" value="ECO:0007669"/>
    <property type="project" value="UniProtKB-UniRule"/>
</dbReference>
<sequence>MSFNTTDYRTKFTMETFGFLPELTADEIYDQIVYLINQGWAPSIEHDTVANIQSTYWDMWKLPFFGMRDPNAVLAEIEECRRQYPDHLIRVVGYDNYTQCKGHEFVVYKPRGM</sequence>
<evidence type="ECO:0000256" key="3">
    <source>
        <dbReference type="ARBA" id="ARBA00038826"/>
    </source>
</evidence>
<proteinExistence type="inferred from homology"/>
<dbReference type="SUPFAM" id="SSF55239">
    <property type="entry name" value="RuBisCO, small subunit"/>
    <property type="match status" value="1"/>
</dbReference>
<reference evidence="7" key="2">
    <citation type="journal article" date="2021" name="Arch.">
        <title>Thiosulfativibrio zosterae gen. nov., sp. nov., and Thiosulfatimonas sediminis gen. nov., sp. nov.</title>
        <authorList>
            <person name="Mochizuki J."/>
            <person name="Kojima H."/>
            <person name="Fukui M."/>
        </authorList>
    </citation>
    <scope>NUCLEOTIDE SEQUENCE</scope>
    <source>
        <strain evidence="7">Aks77</strain>
    </source>
</reference>